<dbReference type="RefSeq" id="WP_100257076.1">
    <property type="nucleotide sequence ID" value="NZ_CP011797.1"/>
</dbReference>
<keyword evidence="6 10" id="KW-0812">Transmembrane</keyword>
<keyword evidence="4" id="KW-1003">Cell membrane</keyword>
<evidence type="ECO:0000256" key="1">
    <source>
        <dbReference type="ARBA" id="ARBA00004377"/>
    </source>
</evidence>
<comment type="similarity">
    <text evidence="2">Belongs to the GSP M family.</text>
</comment>
<evidence type="ECO:0000256" key="5">
    <source>
        <dbReference type="ARBA" id="ARBA00022519"/>
    </source>
</evidence>
<dbReference type="InterPro" id="IPR007690">
    <property type="entry name" value="T2SS_GspM"/>
</dbReference>
<evidence type="ECO:0000256" key="4">
    <source>
        <dbReference type="ARBA" id="ARBA00022475"/>
    </source>
</evidence>
<protein>
    <submittedName>
        <fullName evidence="11">General secretion pathway protein M</fullName>
    </submittedName>
</protein>
<dbReference type="GO" id="GO:0015627">
    <property type="term" value="C:type II protein secretion system complex"/>
    <property type="evidence" value="ECO:0007669"/>
    <property type="project" value="InterPro"/>
</dbReference>
<name>A0A2K8KPS2_9GAMM</name>
<evidence type="ECO:0000256" key="9">
    <source>
        <dbReference type="ARBA" id="ARBA00023136"/>
    </source>
</evidence>
<evidence type="ECO:0000256" key="7">
    <source>
        <dbReference type="ARBA" id="ARBA00022927"/>
    </source>
</evidence>
<keyword evidence="7" id="KW-0653">Protein transport</keyword>
<dbReference type="OrthoDB" id="6624834at2"/>
<dbReference type="KEGG" id="rfo:REIFOR_01618"/>
<comment type="subcellular location">
    <subcellularLocation>
        <location evidence="1">Cell inner membrane</location>
        <topology evidence="1">Single-pass membrane protein</topology>
    </subcellularLocation>
</comment>
<dbReference type="Proteomes" id="UP000229757">
    <property type="component" value="Chromosome"/>
</dbReference>
<dbReference type="EMBL" id="CP011797">
    <property type="protein sequence ID" value="ATX76763.1"/>
    <property type="molecule type" value="Genomic_DNA"/>
</dbReference>
<keyword evidence="3" id="KW-0813">Transport</keyword>
<dbReference type="GO" id="GO:0015628">
    <property type="term" value="P:protein secretion by the type II secretion system"/>
    <property type="evidence" value="ECO:0007669"/>
    <property type="project" value="InterPro"/>
</dbReference>
<dbReference type="GO" id="GO:0005886">
    <property type="term" value="C:plasma membrane"/>
    <property type="evidence" value="ECO:0007669"/>
    <property type="project" value="UniProtKB-SubCell"/>
</dbReference>
<proteinExistence type="inferred from homology"/>
<keyword evidence="8 10" id="KW-1133">Transmembrane helix</keyword>
<evidence type="ECO:0000313" key="12">
    <source>
        <dbReference type="Proteomes" id="UP000229757"/>
    </source>
</evidence>
<evidence type="ECO:0000256" key="2">
    <source>
        <dbReference type="ARBA" id="ARBA00010637"/>
    </source>
</evidence>
<evidence type="ECO:0000313" key="11">
    <source>
        <dbReference type="EMBL" id="ATX76763.1"/>
    </source>
</evidence>
<evidence type="ECO:0000256" key="6">
    <source>
        <dbReference type="ARBA" id="ARBA00022692"/>
    </source>
</evidence>
<sequence>MFENLFEPLRLKWAAYSRRDQRSLLALMVALLLAILIFGITLPVLKANKQLNKDLENAQGVYRELLSLAPQALGNSREDPTFDTGSLNSEVRRQAARFGVDIQRFEPDGTLLKVWLEDVRYPAVIQWLGGLTALGIGHTELTLEDRPKSGFVSVRVTLGTLN</sequence>
<keyword evidence="9 10" id="KW-0472">Membrane</keyword>
<organism evidence="11 12">
    <name type="scientific">Reinekea forsetii</name>
    <dbReference type="NCBI Taxonomy" id="1336806"/>
    <lineage>
        <taxon>Bacteria</taxon>
        <taxon>Pseudomonadati</taxon>
        <taxon>Pseudomonadota</taxon>
        <taxon>Gammaproteobacteria</taxon>
        <taxon>Oceanospirillales</taxon>
        <taxon>Saccharospirillaceae</taxon>
        <taxon>Reinekea</taxon>
    </lineage>
</organism>
<feature type="transmembrane region" description="Helical" evidence="10">
    <location>
        <begin position="24"/>
        <end position="45"/>
    </location>
</feature>
<evidence type="ECO:0000256" key="3">
    <source>
        <dbReference type="ARBA" id="ARBA00022448"/>
    </source>
</evidence>
<gene>
    <name evidence="11" type="ORF">REIFOR_01618</name>
</gene>
<accession>A0A2K8KPS2</accession>
<keyword evidence="5" id="KW-0997">Cell inner membrane</keyword>
<dbReference type="Pfam" id="PF04612">
    <property type="entry name" value="T2SSM"/>
    <property type="match status" value="1"/>
</dbReference>
<dbReference type="Gene3D" id="3.30.1360.100">
    <property type="entry name" value="General secretion pathway protein M, EpsM"/>
    <property type="match status" value="1"/>
</dbReference>
<evidence type="ECO:0000256" key="8">
    <source>
        <dbReference type="ARBA" id="ARBA00022989"/>
    </source>
</evidence>
<keyword evidence="12" id="KW-1185">Reference proteome</keyword>
<reference evidence="11 12" key="1">
    <citation type="journal article" date="2017" name="Environ. Microbiol.">
        <title>Genomic and physiological analyses of 'Reinekea forsetii' reveal a versatile opportunistic lifestyle during spring algae blooms.</title>
        <authorList>
            <person name="Avci B."/>
            <person name="Hahnke R.L."/>
            <person name="Chafee M."/>
            <person name="Fischer T."/>
            <person name="Gruber-Vodicka H."/>
            <person name="Tegetmeyer H.E."/>
            <person name="Harder J."/>
            <person name="Fuchs B.M."/>
            <person name="Amann R.I."/>
            <person name="Teeling H."/>
        </authorList>
    </citation>
    <scope>NUCLEOTIDE SEQUENCE [LARGE SCALE GENOMIC DNA]</scope>
    <source>
        <strain evidence="11 12">Hel1_31_D35</strain>
    </source>
</reference>
<dbReference type="AlphaFoldDB" id="A0A2K8KPS2"/>
<dbReference type="SUPFAM" id="SSF103054">
    <property type="entry name" value="General secretion pathway protein M, EpsM"/>
    <property type="match status" value="1"/>
</dbReference>
<evidence type="ECO:0000256" key="10">
    <source>
        <dbReference type="SAM" id="Phobius"/>
    </source>
</evidence>
<dbReference type="InterPro" id="IPR023229">
    <property type="entry name" value="T2SS_M_periplasmic_sf"/>
</dbReference>